<feature type="domain" description="VOC" evidence="1">
    <location>
        <begin position="5"/>
        <end position="120"/>
    </location>
</feature>
<evidence type="ECO:0000259" key="1">
    <source>
        <dbReference type="PROSITE" id="PS51819"/>
    </source>
</evidence>
<reference evidence="2 3" key="1">
    <citation type="journal article" date="2015" name="Stand. Genomic Sci.">
        <title>Genomic Encyclopedia of Bacterial and Archaeal Type Strains, Phase III: the genomes of soil and plant-associated and newly described type strains.</title>
        <authorList>
            <person name="Whitman W.B."/>
            <person name="Woyke T."/>
            <person name="Klenk H.P."/>
            <person name="Zhou Y."/>
            <person name="Lilburn T.G."/>
            <person name="Beck B.J."/>
            <person name="De Vos P."/>
            <person name="Vandamme P."/>
            <person name="Eisen J.A."/>
            <person name="Garrity G."/>
            <person name="Hugenholtz P."/>
            <person name="Kyrpides N.C."/>
        </authorList>
    </citation>
    <scope>NUCLEOTIDE SEQUENCE [LARGE SCALE GENOMIC DNA]</scope>
    <source>
        <strain evidence="2 3">VKM Ac-2541</strain>
    </source>
</reference>
<dbReference type="EMBL" id="SLWR01000010">
    <property type="protein sequence ID" value="TCO44587.1"/>
    <property type="molecule type" value="Genomic_DNA"/>
</dbReference>
<evidence type="ECO:0000313" key="3">
    <source>
        <dbReference type="Proteomes" id="UP000295573"/>
    </source>
</evidence>
<dbReference type="Pfam" id="PF00903">
    <property type="entry name" value="Glyoxalase"/>
    <property type="match status" value="1"/>
</dbReference>
<dbReference type="Gene3D" id="3.10.180.10">
    <property type="entry name" value="2,3-Dihydroxybiphenyl 1,2-Dioxygenase, domain 1"/>
    <property type="match status" value="1"/>
</dbReference>
<protein>
    <recommendedName>
        <fullName evidence="1">VOC domain-containing protein</fullName>
    </recommendedName>
</protein>
<comment type="caution">
    <text evidence="2">The sequence shown here is derived from an EMBL/GenBank/DDBJ whole genome shotgun (WGS) entry which is preliminary data.</text>
</comment>
<keyword evidence="3" id="KW-1185">Reference proteome</keyword>
<gene>
    <name evidence="2" type="ORF">EV646_110301</name>
</gene>
<accession>A0A4R2IJ59</accession>
<organism evidence="2 3">
    <name type="scientific">Kribbella antiqua</name>
    <dbReference type="NCBI Taxonomy" id="2512217"/>
    <lineage>
        <taxon>Bacteria</taxon>
        <taxon>Bacillati</taxon>
        <taxon>Actinomycetota</taxon>
        <taxon>Actinomycetes</taxon>
        <taxon>Propionibacteriales</taxon>
        <taxon>Kribbellaceae</taxon>
        <taxon>Kribbella</taxon>
    </lineage>
</organism>
<dbReference type="AlphaFoldDB" id="A0A4R2IJ59"/>
<evidence type="ECO:0000313" key="2">
    <source>
        <dbReference type="EMBL" id="TCO44587.1"/>
    </source>
</evidence>
<dbReference type="InterPro" id="IPR029068">
    <property type="entry name" value="Glyas_Bleomycin-R_OHBP_Dase"/>
</dbReference>
<dbReference type="PROSITE" id="PS51819">
    <property type="entry name" value="VOC"/>
    <property type="match status" value="1"/>
</dbReference>
<dbReference type="Proteomes" id="UP000295573">
    <property type="component" value="Unassembled WGS sequence"/>
</dbReference>
<name>A0A4R2IJ59_9ACTN</name>
<dbReference type="InterPro" id="IPR004360">
    <property type="entry name" value="Glyas_Fos-R_dOase_dom"/>
</dbReference>
<dbReference type="SUPFAM" id="SSF54593">
    <property type="entry name" value="Glyoxalase/Bleomycin resistance protein/Dihydroxybiphenyl dioxygenase"/>
    <property type="match status" value="1"/>
</dbReference>
<sequence length="121" mass="13410">MKVLNVRWVGVATQDYQAMFDFLYGALGLEAAFTEETTAEFVTAEGDTVQIMAPGNRFFGFFTENASGPVPLFEVDDVHTAMAELRQAGVELVGPLGTDQDWEWINVRAPDGNLYELASRR</sequence>
<proteinExistence type="predicted"/>
<dbReference type="InterPro" id="IPR037523">
    <property type="entry name" value="VOC_core"/>
</dbReference>